<accession>A0A3N5BKP4</accession>
<gene>
    <name evidence="6" type="ORF">EDD62_0907</name>
</gene>
<dbReference type="GO" id="GO:0032259">
    <property type="term" value="P:methylation"/>
    <property type="evidence" value="ECO:0007669"/>
    <property type="project" value="UniProtKB-KW"/>
</dbReference>
<sequence length="389" mass="44965">MKQIKITKNFKQYKDGLWLIQQSDIDTNHHLTEGEPFVLTIDDDAIGKGIYGIQNKGVGWLFTTDLREDFDEFFVKDQLYQALESRQSLFNQDGINCLRLFNDIGDGIGGVTIDLYGTDVLVTFYNRGIHMYRHYFYDALDDLLDCDVIIEQQRFLEQVTHEVIKGDPTYPKVVQEHHINYMIDLLDGAMSGLFMDQRDVRNKIIKNYTPRNMLNLFSYSGSFSIVAALNGATTTSVDAANRTTELIERNMALNEIDPTEHSIYIMDVFNYFDYAKKHQLMYDFIMIDPPSFARVNDRIFSVLSDYPKLIKDAVEVVEDNGTIVLSTNHSDISLKDFKKMIDKTMSTIDIDYTIEHTIGLPKDYVTSKHYKKGKYLKVVFLNISKMIEQ</sequence>
<dbReference type="OrthoDB" id="9805492at2"/>
<protein>
    <submittedName>
        <fullName evidence="6">23S rRNA (Cytosine1962-C5)-methyltransferase</fullName>
    </submittedName>
</protein>
<dbReference type="PANTHER" id="PTHR43042:SF3">
    <property type="entry name" value="RIBOSOMAL RNA LARGE SUBUNIT METHYLTRANSFERASE YWBD-RELATED"/>
    <property type="match status" value="1"/>
</dbReference>
<organism evidence="6 7">
    <name type="scientific">Abyssicoccus albus</name>
    <dbReference type="NCBI Taxonomy" id="1817405"/>
    <lineage>
        <taxon>Bacteria</taxon>
        <taxon>Bacillati</taxon>
        <taxon>Bacillota</taxon>
        <taxon>Bacilli</taxon>
        <taxon>Bacillales</taxon>
        <taxon>Abyssicoccaceae</taxon>
    </lineage>
</organism>
<dbReference type="Gene3D" id="3.40.50.150">
    <property type="entry name" value="Vaccinia Virus protein VP39"/>
    <property type="match status" value="1"/>
</dbReference>
<evidence type="ECO:0000259" key="4">
    <source>
        <dbReference type="Pfam" id="PF10672"/>
    </source>
</evidence>
<dbReference type="Pfam" id="PF17785">
    <property type="entry name" value="PUA_3"/>
    <property type="match status" value="1"/>
</dbReference>
<dbReference type="GO" id="GO:0003723">
    <property type="term" value="F:RNA binding"/>
    <property type="evidence" value="ECO:0007669"/>
    <property type="project" value="InterPro"/>
</dbReference>
<keyword evidence="2 6" id="KW-0808">Transferase</keyword>
<dbReference type="SUPFAM" id="SSF88697">
    <property type="entry name" value="PUA domain-like"/>
    <property type="match status" value="1"/>
</dbReference>
<feature type="domain" description="RlmI-like PUA" evidence="5">
    <location>
        <begin position="10"/>
        <end position="63"/>
    </location>
</feature>
<dbReference type="Gene3D" id="2.30.130.10">
    <property type="entry name" value="PUA domain"/>
    <property type="match status" value="1"/>
</dbReference>
<dbReference type="Gene3D" id="3.30.750.80">
    <property type="entry name" value="RNA methyltransferase domain (HRMD) like"/>
    <property type="match status" value="1"/>
</dbReference>
<keyword evidence="1 6" id="KW-0489">Methyltransferase</keyword>
<dbReference type="InterPro" id="IPR015947">
    <property type="entry name" value="PUA-like_sf"/>
</dbReference>
<keyword evidence="3" id="KW-0949">S-adenosyl-L-methionine</keyword>
<evidence type="ECO:0000259" key="5">
    <source>
        <dbReference type="Pfam" id="PF17785"/>
    </source>
</evidence>
<evidence type="ECO:0000256" key="1">
    <source>
        <dbReference type="ARBA" id="ARBA00022603"/>
    </source>
</evidence>
<name>A0A3N5BKP4_9BACL</name>
<dbReference type="AlphaFoldDB" id="A0A3N5BKP4"/>
<feature type="domain" description="S-adenosylmethionine-dependent methyltransferase" evidence="4">
    <location>
        <begin position="149"/>
        <end position="333"/>
    </location>
</feature>
<comment type="caution">
    <text evidence="6">The sequence shown here is derived from an EMBL/GenBank/DDBJ whole genome shotgun (WGS) entry which is preliminary data.</text>
</comment>
<dbReference type="PANTHER" id="PTHR43042">
    <property type="entry name" value="SAM-DEPENDENT METHYLTRANSFERASE"/>
    <property type="match status" value="1"/>
</dbReference>
<dbReference type="InterPro" id="IPR019614">
    <property type="entry name" value="SAM-dep_methyl-trfase"/>
</dbReference>
<proteinExistence type="predicted"/>
<dbReference type="InterPro" id="IPR041532">
    <property type="entry name" value="RlmI-like_PUA"/>
</dbReference>
<dbReference type="GO" id="GO:0008168">
    <property type="term" value="F:methyltransferase activity"/>
    <property type="evidence" value="ECO:0007669"/>
    <property type="project" value="UniProtKB-KW"/>
</dbReference>
<dbReference type="InterPro" id="IPR029063">
    <property type="entry name" value="SAM-dependent_MTases_sf"/>
</dbReference>
<dbReference type="EMBL" id="RKRK01000002">
    <property type="protein sequence ID" value="RPF58263.1"/>
    <property type="molecule type" value="Genomic_DNA"/>
</dbReference>
<dbReference type="RefSeq" id="WP_123807688.1">
    <property type="nucleotide sequence ID" value="NZ_RKRK01000002.1"/>
</dbReference>
<evidence type="ECO:0000313" key="6">
    <source>
        <dbReference type="EMBL" id="RPF58263.1"/>
    </source>
</evidence>
<dbReference type="InterPro" id="IPR036974">
    <property type="entry name" value="PUA_sf"/>
</dbReference>
<reference evidence="6 7" key="1">
    <citation type="submission" date="2018-11" db="EMBL/GenBank/DDBJ databases">
        <title>Genomic Encyclopedia of Type Strains, Phase IV (KMG-IV): sequencing the most valuable type-strain genomes for metagenomic binning, comparative biology and taxonomic classification.</title>
        <authorList>
            <person name="Goeker M."/>
        </authorList>
    </citation>
    <scope>NUCLEOTIDE SEQUENCE [LARGE SCALE GENOMIC DNA]</scope>
    <source>
        <strain evidence="6 7">DSM 29158</strain>
    </source>
</reference>
<dbReference type="Proteomes" id="UP000277108">
    <property type="component" value="Unassembled WGS sequence"/>
</dbReference>
<dbReference type="Pfam" id="PF10672">
    <property type="entry name" value="Methyltrans_SAM"/>
    <property type="match status" value="1"/>
</dbReference>
<keyword evidence="7" id="KW-1185">Reference proteome</keyword>
<evidence type="ECO:0000313" key="7">
    <source>
        <dbReference type="Proteomes" id="UP000277108"/>
    </source>
</evidence>
<dbReference type="SUPFAM" id="SSF53335">
    <property type="entry name" value="S-adenosyl-L-methionine-dependent methyltransferases"/>
    <property type="match status" value="1"/>
</dbReference>
<evidence type="ECO:0000256" key="2">
    <source>
        <dbReference type="ARBA" id="ARBA00022679"/>
    </source>
</evidence>
<evidence type="ECO:0000256" key="3">
    <source>
        <dbReference type="ARBA" id="ARBA00022691"/>
    </source>
</evidence>